<organism evidence="1 2">
    <name type="scientific">Bugula neritina</name>
    <name type="common">Brown bryozoan</name>
    <name type="synonym">Sertularia neritina</name>
    <dbReference type="NCBI Taxonomy" id="10212"/>
    <lineage>
        <taxon>Eukaryota</taxon>
        <taxon>Metazoa</taxon>
        <taxon>Spiralia</taxon>
        <taxon>Lophotrochozoa</taxon>
        <taxon>Bryozoa</taxon>
        <taxon>Gymnolaemata</taxon>
        <taxon>Cheilostomatida</taxon>
        <taxon>Flustrina</taxon>
        <taxon>Buguloidea</taxon>
        <taxon>Bugulidae</taxon>
        <taxon>Bugula</taxon>
    </lineage>
</organism>
<dbReference type="Proteomes" id="UP000593567">
    <property type="component" value="Unassembled WGS sequence"/>
</dbReference>
<name>A0A7J7IXH7_BUGNE</name>
<reference evidence="1" key="1">
    <citation type="submission" date="2020-06" db="EMBL/GenBank/DDBJ databases">
        <title>Draft genome of Bugula neritina, a colonial animal packing powerful symbionts and potential medicines.</title>
        <authorList>
            <person name="Rayko M."/>
        </authorList>
    </citation>
    <scope>NUCLEOTIDE SEQUENCE [LARGE SCALE GENOMIC DNA]</scope>
    <source>
        <strain evidence="1">Kwan_BN1</strain>
    </source>
</reference>
<proteinExistence type="predicted"/>
<comment type="caution">
    <text evidence="1">The sequence shown here is derived from an EMBL/GenBank/DDBJ whole genome shotgun (WGS) entry which is preliminary data.</text>
</comment>
<keyword evidence="2" id="KW-1185">Reference proteome</keyword>
<dbReference type="AlphaFoldDB" id="A0A7J7IXH7"/>
<gene>
    <name evidence="1" type="ORF">EB796_023468</name>
</gene>
<dbReference type="EMBL" id="VXIV02003327">
    <property type="protein sequence ID" value="KAF6018237.1"/>
    <property type="molecule type" value="Genomic_DNA"/>
</dbReference>
<evidence type="ECO:0000313" key="2">
    <source>
        <dbReference type="Proteomes" id="UP000593567"/>
    </source>
</evidence>
<protein>
    <submittedName>
        <fullName evidence="1">Uncharacterized protein</fullName>
    </submittedName>
</protein>
<evidence type="ECO:0000313" key="1">
    <source>
        <dbReference type="EMBL" id="KAF6018237.1"/>
    </source>
</evidence>
<sequence>MNYVGSGHVQSPTVEVKEMLPDKEPASQAVLKPRYTPIEEKRLDVWQTGTADAPLAGIEGDDSPLVIEPPVRHFPLSNNSLPYRVHGDMYDTAFALTSLKTDGSAHLGYSISIKYIQW</sequence>
<accession>A0A7J7IXH7</accession>